<protein>
    <submittedName>
        <fullName evidence="1">Uncharacterized protein</fullName>
    </submittedName>
</protein>
<dbReference type="EMBL" id="AGUE01000221">
    <property type="protein sequence ID" value="EHK96832.1"/>
    <property type="molecule type" value="Genomic_DNA"/>
</dbReference>
<keyword evidence="2" id="KW-1185">Reference proteome</keyword>
<dbReference type="Proteomes" id="UP000005446">
    <property type="component" value="Unassembled WGS sequence"/>
</dbReference>
<evidence type="ECO:0000313" key="1">
    <source>
        <dbReference type="EMBL" id="EHK96832.1"/>
    </source>
</evidence>
<reference evidence="1 2" key="1">
    <citation type="journal article" date="2012" name="Eukaryot. Cell">
        <title>Genome sequence of the fungus Glarea lozoyensis: the first genome sequence of a species from the Helotiaceae family.</title>
        <authorList>
            <person name="Youssar L."/>
            <person name="Gruening B.A."/>
            <person name="Erxleben A."/>
            <person name="Guenther S."/>
            <person name="Huettel W."/>
        </authorList>
    </citation>
    <scope>NUCLEOTIDE SEQUENCE [LARGE SCALE GENOMIC DNA]</scope>
    <source>
        <strain evidence="2">ATCC 74030 / MF5533</strain>
    </source>
</reference>
<name>H0EXC3_GLAL7</name>
<evidence type="ECO:0000313" key="2">
    <source>
        <dbReference type="Proteomes" id="UP000005446"/>
    </source>
</evidence>
<dbReference type="InParanoid" id="H0EXC3"/>
<dbReference type="OrthoDB" id="3527108at2759"/>
<sequence length="264" mass="29723">MDIIVASYEDRDPPATPEQPAPHHEEPHKFRSVYQNCLLALRKTLALPKTEPWAMRFFSYDRLALVNVQTFIDVGGYSIEEVPVGMVYDVAASLDDLVVMYRQQPGSGPGPFKVPLQPTFKDPNVIEAELQAIADSEAKAAHDGLNSTLLETRQEDLIPRQDDWHEDTAIPSPSQSFLDLLHTYDAITASKHASSRGRNTWQARATGGKGEPFYRDSAGFETGIQMTIEHGRRVFGQKWGHRDCDLPQQGLHVGDEWRVVQDWE</sequence>
<organism evidence="1 2">
    <name type="scientific">Glarea lozoyensis (strain ATCC 74030 / MF5533)</name>
    <dbReference type="NCBI Taxonomy" id="1104152"/>
    <lineage>
        <taxon>Eukaryota</taxon>
        <taxon>Fungi</taxon>
        <taxon>Dikarya</taxon>
        <taxon>Ascomycota</taxon>
        <taxon>Pezizomycotina</taxon>
        <taxon>Leotiomycetes</taxon>
        <taxon>Helotiales</taxon>
        <taxon>Helotiaceae</taxon>
        <taxon>Glarea</taxon>
    </lineage>
</organism>
<gene>
    <name evidence="1" type="ORF">M7I_7457</name>
</gene>
<dbReference type="AlphaFoldDB" id="H0EXC3"/>
<accession>H0EXC3</accession>
<comment type="caution">
    <text evidence="1">The sequence shown here is derived from an EMBL/GenBank/DDBJ whole genome shotgun (WGS) entry which is preliminary data.</text>
</comment>
<proteinExistence type="predicted"/>
<dbReference type="HOGENOM" id="CLU_031065_1_0_1"/>